<dbReference type="InterPro" id="IPR002698">
    <property type="entry name" value="FTHF_cligase"/>
</dbReference>
<dbReference type="InterPro" id="IPR024185">
    <property type="entry name" value="FTHF_cligase-like_sf"/>
</dbReference>
<accession>A0A370H4W4</accession>
<dbReference type="PANTHER" id="PTHR13017">
    <property type="entry name" value="5-FORMYLTETRAHYDROFOLATE CYCLO-LIGASE-RELATED"/>
    <property type="match status" value="1"/>
</dbReference>
<dbReference type="OrthoDB" id="3242798at2"/>
<proteinExistence type="predicted"/>
<dbReference type="GO" id="GO:0016874">
    <property type="term" value="F:ligase activity"/>
    <property type="evidence" value="ECO:0007669"/>
    <property type="project" value="UniProtKB-KW"/>
</dbReference>
<dbReference type="Gene3D" id="3.40.50.10420">
    <property type="entry name" value="NagB/RpiA/CoA transferase-like"/>
    <property type="match status" value="1"/>
</dbReference>
<dbReference type="Proteomes" id="UP000255355">
    <property type="component" value="Unassembled WGS sequence"/>
</dbReference>
<keyword evidence="1" id="KW-0436">Ligase</keyword>
<evidence type="ECO:0000313" key="2">
    <source>
        <dbReference type="Proteomes" id="UP000255355"/>
    </source>
</evidence>
<dbReference type="Pfam" id="PF01812">
    <property type="entry name" value="5-FTHF_cyc-lig"/>
    <property type="match status" value="1"/>
</dbReference>
<dbReference type="InterPro" id="IPR037171">
    <property type="entry name" value="NagB/RpiA_transferase-like"/>
</dbReference>
<dbReference type="SUPFAM" id="SSF100950">
    <property type="entry name" value="NagB/RpiA/CoA transferase-like"/>
    <property type="match status" value="1"/>
</dbReference>
<dbReference type="PANTHER" id="PTHR13017:SF0">
    <property type="entry name" value="METHENYLTETRAHYDROFOLATE SYNTHASE DOMAIN-CONTAINING PROTEIN"/>
    <property type="match status" value="1"/>
</dbReference>
<comment type="caution">
    <text evidence="1">The sequence shown here is derived from an EMBL/GenBank/DDBJ whole genome shotgun (WGS) entry which is preliminary data.</text>
</comment>
<keyword evidence="2" id="KW-1185">Reference proteome</keyword>
<dbReference type="AlphaFoldDB" id="A0A370H4W4"/>
<name>A0A370H4W4_9NOCA</name>
<organism evidence="1 2">
    <name type="scientific">Nocardia mexicana</name>
    <dbReference type="NCBI Taxonomy" id="279262"/>
    <lineage>
        <taxon>Bacteria</taxon>
        <taxon>Bacillati</taxon>
        <taxon>Actinomycetota</taxon>
        <taxon>Actinomycetes</taxon>
        <taxon>Mycobacteriales</taxon>
        <taxon>Nocardiaceae</taxon>
        <taxon>Nocardia</taxon>
    </lineage>
</organism>
<dbReference type="EMBL" id="QQAZ01000005">
    <property type="protein sequence ID" value="RDI50984.1"/>
    <property type="molecule type" value="Genomic_DNA"/>
</dbReference>
<evidence type="ECO:0000313" key="1">
    <source>
        <dbReference type="EMBL" id="RDI50984.1"/>
    </source>
</evidence>
<reference evidence="1 2" key="1">
    <citation type="submission" date="2018-07" db="EMBL/GenBank/DDBJ databases">
        <title>Genomic Encyclopedia of Type Strains, Phase IV (KMG-IV): sequencing the most valuable type-strain genomes for metagenomic binning, comparative biology and taxonomic classification.</title>
        <authorList>
            <person name="Goeker M."/>
        </authorList>
    </citation>
    <scope>NUCLEOTIDE SEQUENCE [LARGE SCALE GENOMIC DNA]</scope>
    <source>
        <strain evidence="1 2">DSM 44952</strain>
    </source>
</reference>
<sequence>MSVDQAKQAVRERIWSLLADEHAVPDDAPCNIPEFVGAAAAADRLAGVPEWRAARVVTTVPDTAQLPVRRLALGAGKLIYMACPRLAAPKPFYLLDPVHLPVPAAEAARKDTAVRVARNVEVDEMLPIDLIVLGSVAVNRRGVRLGKGAGYSDIEIALLQEVGLIDEHTTIATTVHGLQVVDDELPEAEHDCRVELIVTPESVIRCDEPHRPPGLQWESLPPDKIAAIPALAARYALR</sequence>
<dbReference type="GO" id="GO:0005737">
    <property type="term" value="C:cytoplasm"/>
    <property type="evidence" value="ECO:0007669"/>
    <property type="project" value="TreeGrafter"/>
</dbReference>
<gene>
    <name evidence="1" type="ORF">DFR68_105461</name>
</gene>
<dbReference type="RefSeq" id="WP_068020372.1">
    <property type="nucleotide sequence ID" value="NZ_QQAZ01000005.1"/>
</dbReference>
<protein>
    <submittedName>
        <fullName evidence="1">5-formyltetrahydrofolate cyclo-ligase</fullName>
    </submittedName>
</protein>
<dbReference type="STRING" id="1210089.GCA_001613165_03309"/>